<keyword evidence="1" id="KW-0812">Transmembrane</keyword>
<keyword evidence="3" id="KW-1185">Reference proteome</keyword>
<dbReference type="RefSeq" id="WP_344704833.1">
    <property type="nucleotide sequence ID" value="NZ_BAAAZT010000076.1"/>
</dbReference>
<reference evidence="3" key="1">
    <citation type="journal article" date="2019" name="Int. J. Syst. Evol. Microbiol.">
        <title>The Global Catalogue of Microorganisms (GCM) 10K type strain sequencing project: providing services to taxonomists for standard genome sequencing and annotation.</title>
        <authorList>
            <consortium name="The Broad Institute Genomics Platform"/>
            <consortium name="The Broad Institute Genome Sequencing Center for Infectious Disease"/>
            <person name="Wu L."/>
            <person name="Ma J."/>
        </authorList>
    </citation>
    <scope>NUCLEOTIDE SEQUENCE [LARGE SCALE GENOMIC DNA]</scope>
    <source>
        <strain evidence="3">JCM 16914</strain>
    </source>
</reference>
<evidence type="ECO:0000256" key="1">
    <source>
        <dbReference type="SAM" id="Phobius"/>
    </source>
</evidence>
<proteinExistence type="predicted"/>
<organism evidence="2 3">
    <name type="scientific">Halomonas cibimaris</name>
    <dbReference type="NCBI Taxonomy" id="657012"/>
    <lineage>
        <taxon>Bacteria</taxon>
        <taxon>Pseudomonadati</taxon>
        <taxon>Pseudomonadota</taxon>
        <taxon>Gammaproteobacteria</taxon>
        <taxon>Oceanospirillales</taxon>
        <taxon>Halomonadaceae</taxon>
        <taxon>Halomonas</taxon>
    </lineage>
</organism>
<comment type="caution">
    <text evidence="2">The sequence shown here is derived from an EMBL/GenBank/DDBJ whole genome shotgun (WGS) entry which is preliminary data.</text>
</comment>
<protein>
    <submittedName>
        <fullName evidence="2">Uncharacterized protein</fullName>
    </submittedName>
</protein>
<gene>
    <name evidence="2" type="ORF">GCM10022228_20380</name>
</gene>
<keyword evidence="1" id="KW-0472">Membrane</keyword>
<dbReference type="Proteomes" id="UP001500133">
    <property type="component" value="Unassembled WGS sequence"/>
</dbReference>
<sequence length="168" mass="18499">MKKTSDPAGRPSFPVLPTLILVTGLALAAFGWYALSHWLHGSEETAWYPPAKGCNLHQESCTAVLGEKGQLTFTVATADGRIEALEMLPLEVTVQGIDARSATVDFIGREMDMGLHRFVLQARREDRFTGQGQVGLCVHDVMPWRARVVVDTPDGRIGSWFDFDVVKS</sequence>
<keyword evidence="1" id="KW-1133">Transmembrane helix</keyword>
<accession>A0ABP7M190</accession>
<dbReference type="EMBL" id="BAAAZT010000076">
    <property type="protein sequence ID" value="GAA3909543.1"/>
    <property type="molecule type" value="Genomic_DNA"/>
</dbReference>
<evidence type="ECO:0000313" key="3">
    <source>
        <dbReference type="Proteomes" id="UP001500133"/>
    </source>
</evidence>
<evidence type="ECO:0000313" key="2">
    <source>
        <dbReference type="EMBL" id="GAA3909543.1"/>
    </source>
</evidence>
<feature type="transmembrane region" description="Helical" evidence="1">
    <location>
        <begin position="12"/>
        <end position="35"/>
    </location>
</feature>
<name>A0ABP7M190_9GAMM</name>